<organism evidence="2 3">
    <name type="scientific">Legionella lytica</name>
    <dbReference type="NCBI Taxonomy" id="96232"/>
    <lineage>
        <taxon>Bacteria</taxon>
        <taxon>Pseudomonadati</taxon>
        <taxon>Pseudomonadota</taxon>
        <taxon>Gammaproteobacteria</taxon>
        <taxon>Legionellales</taxon>
        <taxon>Legionellaceae</taxon>
        <taxon>Legionella</taxon>
    </lineage>
</organism>
<evidence type="ECO:0000256" key="1">
    <source>
        <dbReference type="SAM" id="Phobius"/>
    </source>
</evidence>
<reference evidence="2 3" key="1">
    <citation type="submission" date="2024-08" db="EMBL/GenBank/DDBJ databases">
        <title>Draft Genome Sequence of Legionella lytica strain DSB2004, Isolated From a Fire Sprinkler System.</title>
        <authorList>
            <person name="Everhart A.D."/>
            <person name="Kidane D.T."/>
            <person name="Farone A.L."/>
            <person name="Farone M.B."/>
        </authorList>
    </citation>
    <scope>NUCLEOTIDE SEQUENCE [LARGE SCALE GENOMIC DNA]</scope>
    <source>
        <strain evidence="2 3">DSB2004</strain>
    </source>
</reference>
<name>A0ABW8D5J7_9GAMM</name>
<evidence type="ECO:0000313" key="2">
    <source>
        <dbReference type="EMBL" id="MFJ1267972.1"/>
    </source>
</evidence>
<accession>A0ABW8D5J7</accession>
<keyword evidence="3" id="KW-1185">Reference proteome</keyword>
<keyword evidence="1" id="KW-0472">Membrane</keyword>
<comment type="caution">
    <text evidence="2">The sequence shown here is derived from an EMBL/GenBank/DDBJ whole genome shotgun (WGS) entry which is preliminary data.</text>
</comment>
<dbReference type="RefSeq" id="WP_400186799.1">
    <property type="nucleotide sequence ID" value="NZ_JBGORX010000001.1"/>
</dbReference>
<dbReference type="EMBL" id="JBGORX010000001">
    <property type="protein sequence ID" value="MFJ1267972.1"/>
    <property type="molecule type" value="Genomic_DNA"/>
</dbReference>
<dbReference type="Proteomes" id="UP001615550">
    <property type="component" value="Unassembled WGS sequence"/>
</dbReference>
<evidence type="ECO:0008006" key="4">
    <source>
        <dbReference type="Google" id="ProtNLM"/>
    </source>
</evidence>
<protein>
    <recommendedName>
        <fullName evidence="4">Dot/Icm T4SS effector</fullName>
    </recommendedName>
</protein>
<sequence length="437" mass="48757">MSFPKFYVTYGVMDTDAGASPLGHSLLLFSKQNQKDSPVEVVDSIGFYSQPSTTKDPIIKSLKSFLGFNIDLQDGHGVLQQELQRYLNGKGLRGISFLVNETQFTLLQNNYKERMREEQEAIAELNAELSAKGSPANGYTRYLAEKERAQAEQRSPRLHPFHVTMKTTLKGFNSSASYTCKNRALDFLSDAGIIDVALRKELEGGHAQQAFPRFHDLALPPIPLVTTGEPEEHHSSKGQIFHNPTWAKNRLFWATTPEEPGKTGTQDYRKLRATLDKIAKTTSELYQMIDRPERLNENELHQLKFQLKQVQKLSCLFIKPQLNHGATLQEHVLKAEKVLHAANLTLEHHHINASFLLSVYASLKAPHSIVGLLTMLLSAAIFFVAPTAGLALGALSGIATGLSLYGFYKDKNQGVNDSETDEVFDLSDLMLNNNSVF</sequence>
<proteinExistence type="predicted"/>
<keyword evidence="1" id="KW-1133">Transmembrane helix</keyword>
<evidence type="ECO:0000313" key="3">
    <source>
        <dbReference type="Proteomes" id="UP001615550"/>
    </source>
</evidence>
<feature type="transmembrane region" description="Helical" evidence="1">
    <location>
        <begin position="390"/>
        <end position="408"/>
    </location>
</feature>
<gene>
    <name evidence="2" type="ORF">ACD661_05285</name>
</gene>
<keyword evidence="1" id="KW-0812">Transmembrane</keyword>